<dbReference type="InterPro" id="IPR050300">
    <property type="entry name" value="GDXG_lipolytic_enzyme"/>
</dbReference>
<protein>
    <submittedName>
        <fullName evidence="2">Alpha/beta hydrolase</fullName>
    </submittedName>
</protein>
<dbReference type="EMBL" id="CP071595">
    <property type="protein sequence ID" value="QSY52155.1"/>
    <property type="molecule type" value="Genomic_DNA"/>
</dbReference>
<sequence length="241" mass="24486">MTSEREEEALFGLPYVPPDETVAYGPHPSQVVDFYGPPGAATRITLLHGGFWREAYDRRHLAPLAAALAGEGLRVALAEYRRVGGGGGWPATFDDAARAVGTGGTGRAPARHVVAGHSAGGHLALWLASGPTAAQLDGVVALAPVADLARARALRLSDGAVAGLVGPADEAQADPMRLPPPAVPVTLLHGDDDREVPVAFSAAYAAYAPAVAFRPLAGTGHYAPVTPGTPAYGALLAAIGG</sequence>
<gene>
    <name evidence="2" type="ORF">J3S04_15810</name>
</gene>
<dbReference type="RefSeq" id="WP_207555511.1">
    <property type="nucleotide sequence ID" value="NZ_CP071595.1"/>
</dbReference>
<keyword evidence="3" id="KW-1185">Reference proteome</keyword>
<evidence type="ECO:0000256" key="1">
    <source>
        <dbReference type="ARBA" id="ARBA00022801"/>
    </source>
</evidence>
<dbReference type="PANTHER" id="PTHR48081:SF33">
    <property type="entry name" value="KYNURENINE FORMAMIDASE"/>
    <property type="match status" value="1"/>
</dbReference>
<dbReference type="Gene3D" id="3.40.50.1820">
    <property type="entry name" value="alpha/beta hydrolase"/>
    <property type="match status" value="1"/>
</dbReference>
<dbReference type="InterPro" id="IPR029058">
    <property type="entry name" value="AB_hydrolase_fold"/>
</dbReference>
<dbReference type="Proteomes" id="UP000671836">
    <property type="component" value="Chromosome"/>
</dbReference>
<proteinExistence type="predicted"/>
<organism evidence="2 3">
    <name type="scientific">Streptomyces griseocarneus</name>
    <dbReference type="NCBI Taxonomy" id="51201"/>
    <lineage>
        <taxon>Bacteria</taxon>
        <taxon>Bacillati</taxon>
        <taxon>Actinomycetota</taxon>
        <taxon>Actinomycetes</taxon>
        <taxon>Kitasatosporales</taxon>
        <taxon>Streptomycetaceae</taxon>
        <taxon>Streptomyces</taxon>
    </lineage>
</organism>
<dbReference type="GO" id="GO:0016787">
    <property type="term" value="F:hydrolase activity"/>
    <property type="evidence" value="ECO:0007669"/>
    <property type="project" value="UniProtKB-KW"/>
</dbReference>
<evidence type="ECO:0000313" key="2">
    <source>
        <dbReference type="EMBL" id="QSY52155.1"/>
    </source>
</evidence>
<evidence type="ECO:0000313" key="3">
    <source>
        <dbReference type="Proteomes" id="UP000671836"/>
    </source>
</evidence>
<name>A0ABX7RVN1_9ACTN</name>
<dbReference type="SUPFAM" id="SSF53474">
    <property type="entry name" value="alpha/beta-Hydrolases"/>
    <property type="match status" value="1"/>
</dbReference>
<keyword evidence="1 2" id="KW-0378">Hydrolase</keyword>
<reference evidence="2 3" key="1">
    <citation type="submission" date="2021-03" db="EMBL/GenBank/DDBJ databases">
        <title>Streptomyces strains.</title>
        <authorList>
            <person name="Lund M.B."/>
            <person name="Toerring T."/>
        </authorList>
    </citation>
    <scope>NUCLEOTIDE SEQUENCE [LARGE SCALE GENOMIC DNA]</scope>
    <source>
        <strain evidence="2 3">KCC S-1010</strain>
    </source>
</reference>
<dbReference type="PANTHER" id="PTHR48081">
    <property type="entry name" value="AB HYDROLASE SUPERFAMILY PROTEIN C4A8.06C"/>
    <property type="match status" value="1"/>
</dbReference>
<accession>A0ABX7RVN1</accession>